<feature type="region of interest" description="Disordered" evidence="1">
    <location>
        <begin position="17"/>
        <end position="39"/>
    </location>
</feature>
<dbReference type="EMBL" id="LECT01000028">
    <property type="protein sequence ID" value="KLU04432.1"/>
    <property type="molecule type" value="Genomic_DNA"/>
</dbReference>
<comment type="caution">
    <text evidence="2">The sequence shown here is derived from an EMBL/GenBank/DDBJ whole genome shotgun (WGS) entry which is preliminary data.</text>
</comment>
<proteinExistence type="predicted"/>
<name>A0A0J1BCW2_RHOIS</name>
<accession>A0A0J1BCW2</accession>
<gene>
    <name evidence="2" type="ORF">RISK_003486</name>
</gene>
<dbReference type="AlphaFoldDB" id="A0A0J1BCW2"/>
<dbReference type="Proteomes" id="UP000036367">
    <property type="component" value="Unassembled WGS sequence"/>
</dbReference>
<organism evidence="2 3">
    <name type="scientific">Rhodopirellula islandica</name>
    <dbReference type="NCBI Taxonomy" id="595434"/>
    <lineage>
        <taxon>Bacteria</taxon>
        <taxon>Pseudomonadati</taxon>
        <taxon>Planctomycetota</taxon>
        <taxon>Planctomycetia</taxon>
        <taxon>Pirellulales</taxon>
        <taxon>Pirellulaceae</taxon>
        <taxon>Rhodopirellula</taxon>
    </lineage>
</organism>
<dbReference type="STRING" id="595434.RISK_003486"/>
<evidence type="ECO:0000313" key="2">
    <source>
        <dbReference type="EMBL" id="KLU04432.1"/>
    </source>
</evidence>
<keyword evidence="3" id="KW-1185">Reference proteome</keyword>
<protein>
    <submittedName>
        <fullName evidence="2">Uncharacterized protein</fullName>
    </submittedName>
</protein>
<feature type="compositionally biased region" description="Basic and acidic residues" evidence="1">
    <location>
        <begin position="17"/>
        <end position="26"/>
    </location>
</feature>
<evidence type="ECO:0000256" key="1">
    <source>
        <dbReference type="SAM" id="MobiDB-lite"/>
    </source>
</evidence>
<evidence type="ECO:0000313" key="3">
    <source>
        <dbReference type="Proteomes" id="UP000036367"/>
    </source>
</evidence>
<sequence length="39" mass="4326">MPEGLPSMEAVRWAMKSRGEGGHGSREIAISQKQLWADQ</sequence>
<reference evidence="2" key="1">
    <citation type="submission" date="2015-05" db="EMBL/GenBank/DDBJ databases">
        <title>Permanent draft genome of Rhodopirellula islandicus K833.</title>
        <authorList>
            <person name="Kizina J."/>
            <person name="Richter M."/>
            <person name="Glockner F.O."/>
            <person name="Harder J."/>
        </authorList>
    </citation>
    <scope>NUCLEOTIDE SEQUENCE [LARGE SCALE GENOMIC DNA]</scope>
    <source>
        <strain evidence="2">K833</strain>
    </source>
</reference>